<evidence type="ECO:0000259" key="6">
    <source>
        <dbReference type="Pfam" id="PF07980"/>
    </source>
</evidence>
<accession>A0A5C4SRT7</accession>
<dbReference type="Pfam" id="PF07980">
    <property type="entry name" value="SusD_RagB"/>
    <property type="match status" value="1"/>
</dbReference>
<dbReference type="SUPFAM" id="SSF48452">
    <property type="entry name" value="TPR-like"/>
    <property type="match status" value="1"/>
</dbReference>
<keyword evidence="4" id="KW-0472">Membrane</keyword>
<evidence type="ECO:0000256" key="4">
    <source>
        <dbReference type="ARBA" id="ARBA00023136"/>
    </source>
</evidence>
<sequence length="448" mass="50143">MTCFSCEEFVEVDPPNSRVVSAVVYQSENLATAAVDGIYHRLFNFSGFASGSVNSITVLTGVSSDELDLYNTLAFPEYPFFYDNTIAPDSSINLSIWSSAYNIIYHCNTVLEGLAASHAISETLKQQLKGEVIAIRAFTYFNLVNLYGGVPLILSTDYTTNALASRDSKEKCYQKIIVDLETAVDLLAPEYRDGIRSHLNRYAATALLARVYLYQEDWSLVEEKVSEVINTSSQYTILNNLDDVFLANSEEAIWQLAPVGTTGHTNDGAAFIIRSVNYFLNPVALSDGLITAFESGDHRFEHWITTVGEGSNLAYYAYKYKIRFTIDPPSEYSTVFRLAELYLIRAEARVQLGDLSGAQDDINVIRGRAGLSFTNANTSKDLLDAVRKERRIELFTEQGHRWFDLIRTGKASDILSVKHGSWSETNEKYPIPEQELAKNPNLTQNEGY</sequence>
<keyword evidence="3" id="KW-0732">Signal</keyword>
<keyword evidence="9" id="KW-1185">Reference proteome</keyword>
<dbReference type="Proteomes" id="UP000308713">
    <property type="component" value="Unassembled WGS sequence"/>
</dbReference>
<evidence type="ECO:0000256" key="2">
    <source>
        <dbReference type="ARBA" id="ARBA00006275"/>
    </source>
</evidence>
<dbReference type="Pfam" id="PF14322">
    <property type="entry name" value="SusD-like_3"/>
    <property type="match status" value="1"/>
</dbReference>
<dbReference type="GO" id="GO:0009279">
    <property type="term" value="C:cell outer membrane"/>
    <property type="evidence" value="ECO:0007669"/>
    <property type="project" value="UniProtKB-SubCell"/>
</dbReference>
<gene>
    <name evidence="8" type="ORF">FGF67_03560</name>
</gene>
<proteinExistence type="inferred from homology"/>
<feature type="domain" description="RagB/SusD" evidence="6">
    <location>
        <begin position="333"/>
        <end position="448"/>
    </location>
</feature>
<organism evidence="8 9">
    <name type="scientific">Allotamlana fucoidanivorans</name>
    <dbReference type="NCBI Taxonomy" id="2583814"/>
    <lineage>
        <taxon>Bacteria</taxon>
        <taxon>Pseudomonadati</taxon>
        <taxon>Bacteroidota</taxon>
        <taxon>Flavobacteriia</taxon>
        <taxon>Flavobacteriales</taxon>
        <taxon>Flavobacteriaceae</taxon>
        <taxon>Allotamlana</taxon>
    </lineage>
</organism>
<dbReference type="InterPro" id="IPR012944">
    <property type="entry name" value="SusD_RagB_dom"/>
</dbReference>
<dbReference type="InterPro" id="IPR033985">
    <property type="entry name" value="SusD-like_N"/>
</dbReference>
<keyword evidence="5" id="KW-0998">Cell outer membrane</keyword>
<evidence type="ECO:0000313" key="9">
    <source>
        <dbReference type="Proteomes" id="UP000308713"/>
    </source>
</evidence>
<comment type="similarity">
    <text evidence="2">Belongs to the SusD family.</text>
</comment>
<protein>
    <submittedName>
        <fullName evidence="8">RagB/SusD family nutrient uptake outer membrane protein</fullName>
    </submittedName>
</protein>
<feature type="domain" description="SusD-like N-terminal" evidence="7">
    <location>
        <begin position="82"/>
        <end position="213"/>
    </location>
</feature>
<evidence type="ECO:0000256" key="1">
    <source>
        <dbReference type="ARBA" id="ARBA00004442"/>
    </source>
</evidence>
<reference evidence="8 9" key="1">
    <citation type="submission" date="2019-05" db="EMBL/GenBank/DDBJ databases">
        <title>Tamlana fucoidanivorans sp. nov., isolated from the surface of algae collected from Fujian province in China.</title>
        <authorList>
            <person name="Li J."/>
        </authorList>
    </citation>
    <scope>NUCLEOTIDE SEQUENCE [LARGE SCALE GENOMIC DNA]</scope>
    <source>
        <strain evidence="8 9">CW2-9</strain>
    </source>
</reference>
<dbReference type="Gene3D" id="1.25.40.390">
    <property type="match status" value="1"/>
</dbReference>
<dbReference type="InterPro" id="IPR011990">
    <property type="entry name" value="TPR-like_helical_dom_sf"/>
</dbReference>
<name>A0A5C4SRT7_9FLAO</name>
<comment type="subcellular location">
    <subcellularLocation>
        <location evidence="1">Cell outer membrane</location>
    </subcellularLocation>
</comment>
<dbReference type="CDD" id="cd08977">
    <property type="entry name" value="SusD"/>
    <property type="match status" value="1"/>
</dbReference>
<comment type="caution">
    <text evidence="8">The sequence shown here is derived from an EMBL/GenBank/DDBJ whole genome shotgun (WGS) entry which is preliminary data.</text>
</comment>
<evidence type="ECO:0000259" key="7">
    <source>
        <dbReference type="Pfam" id="PF14322"/>
    </source>
</evidence>
<dbReference type="AlphaFoldDB" id="A0A5C4SRT7"/>
<dbReference type="OrthoDB" id="621570at2"/>
<dbReference type="EMBL" id="VDCS01000003">
    <property type="protein sequence ID" value="TNJ46249.1"/>
    <property type="molecule type" value="Genomic_DNA"/>
</dbReference>
<evidence type="ECO:0000256" key="3">
    <source>
        <dbReference type="ARBA" id="ARBA00022729"/>
    </source>
</evidence>
<evidence type="ECO:0000256" key="5">
    <source>
        <dbReference type="ARBA" id="ARBA00023237"/>
    </source>
</evidence>
<evidence type="ECO:0000313" key="8">
    <source>
        <dbReference type="EMBL" id="TNJ46249.1"/>
    </source>
</evidence>